<proteinExistence type="predicted"/>
<name>A0ABY3NG98_ELIMR</name>
<protein>
    <submittedName>
        <fullName evidence="1">Uncharacterized protein</fullName>
    </submittedName>
</protein>
<gene>
    <name evidence="1" type="ORF">LX74_01689</name>
</gene>
<comment type="caution">
    <text evidence="1">The sequence shown here is derived from an EMBL/GenBank/DDBJ whole genome shotgun (WGS) entry which is preliminary data.</text>
</comment>
<accession>A0ABY3NG98</accession>
<evidence type="ECO:0000313" key="1">
    <source>
        <dbReference type="EMBL" id="TYO92032.1"/>
    </source>
</evidence>
<sequence length="78" mass="9113">MEKTFFSRTTRVEAVINSLETVLEKSRELLMDDDIRLIEESLVELRKLDKTIIDKNDTIAIIRVIIDLLHLFGIENLL</sequence>
<dbReference type="Proteomes" id="UP000324513">
    <property type="component" value="Unassembled WGS sequence"/>
</dbReference>
<dbReference type="RefSeq" id="WP_065080887.1">
    <property type="nucleotide sequence ID" value="NZ_FLSS01000036.1"/>
</dbReference>
<evidence type="ECO:0000313" key="2">
    <source>
        <dbReference type="Proteomes" id="UP000324513"/>
    </source>
</evidence>
<dbReference type="EMBL" id="VNHK01000005">
    <property type="protein sequence ID" value="TYO92032.1"/>
    <property type="molecule type" value="Genomic_DNA"/>
</dbReference>
<organism evidence="1 2">
    <name type="scientific">Elizabethkingia miricola</name>
    <name type="common">Chryseobacterium miricola</name>
    <dbReference type="NCBI Taxonomy" id="172045"/>
    <lineage>
        <taxon>Bacteria</taxon>
        <taxon>Pseudomonadati</taxon>
        <taxon>Bacteroidota</taxon>
        <taxon>Flavobacteriia</taxon>
        <taxon>Flavobacteriales</taxon>
        <taxon>Weeksellaceae</taxon>
        <taxon>Elizabethkingia</taxon>
    </lineage>
</organism>
<keyword evidence="2" id="KW-1185">Reference proteome</keyword>
<reference evidence="1 2" key="1">
    <citation type="submission" date="2019-07" db="EMBL/GenBank/DDBJ databases">
        <title>Genomic Encyclopedia of Archaeal and Bacterial Type Strains, Phase II (KMG-II): from individual species to whole genera.</title>
        <authorList>
            <person name="Goeker M."/>
        </authorList>
    </citation>
    <scope>NUCLEOTIDE SEQUENCE [LARGE SCALE GENOMIC DNA]</scope>
    <source>
        <strain evidence="1 2">DSM 14571</strain>
    </source>
</reference>